<dbReference type="Gene3D" id="3.40.80.10">
    <property type="entry name" value="Peptidoglycan recognition protein-like"/>
    <property type="match status" value="1"/>
</dbReference>
<gene>
    <name evidence="3" type="primary">pbp4b</name>
    <name evidence="3" type="ORF">HHO47_18060</name>
</gene>
<reference evidence="3" key="1">
    <citation type="submission" date="2020-04" db="EMBL/GenBank/DDBJ databases">
        <title>Genome Sequencing for Pseudoaltermonas arctica.</title>
        <authorList>
            <person name="Elkins N.S."/>
        </authorList>
    </citation>
    <scope>NUCLEOTIDE SEQUENCE [LARGE SCALE GENOMIC DNA]</scope>
    <source>
        <strain evidence="3">NEC-BIFX-2020_0012</strain>
    </source>
</reference>
<dbReference type="Proteomes" id="UP000570493">
    <property type="component" value="Unassembled WGS sequence"/>
</dbReference>
<dbReference type="Gene3D" id="1.10.101.10">
    <property type="entry name" value="PGBD-like superfamily/PGBD"/>
    <property type="match status" value="1"/>
</dbReference>
<dbReference type="InterPro" id="IPR001466">
    <property type="entry name" value="Beta-lactam-related"/>
</dbReference>
<dbReference type="EMBL" id="JABBMT010000048">
    <property type="protein sequence ID" value="NMM42656.1"/>
    <property type="molecule type" value="Genomic_DNA"/>
</dbReference>
<organism evidence="3 4">
    <name type="scientific">Pseudoalteromonas arctica</name>
    <dbReference type="NCBI Taxonomy" id="394751"/>
    <lineage>
        <taxon>Bacteria</taxon>
        <taxon>Pseudomonadati</taxon>
        <taxon>Pseudomonadota</taxon>
        <taxon>Gammaproteobacteria</taxon>
        <taxon>Alteromonadales</taxon>
        <taxon>Pseudoalteromonadaceae</taxon>
        <taxon>Pseudoalteromonas</taxon>
    </lineage>
</organism>
<dbReference type="SUPFAM" id="SSF56601">
    <property type="entry name" value="beta-lactamase/transpeptidase-like"/>
    <property type="match status" value="1"/>
</dbReference>
<dbReference type="AlphaFoldDB" id="A0A7Y0DW20"/>
<protein>
    <submittedName>
        <fullName evidence="3">Penicillin binding protein PBP4B</fullName>
    </submittedName>
</protein>
<dbReference type="InterPro" id="IPR036505">
    <property type="entry name" value="Amidase/PGRP_sf"/>
</dbReference>
<name>A0A7Y0DW20_9GAMM</name>
<accession>A0A7Y0DW20</accession>
<evidence type="ECO:0000256" key="1">
    <source>
        <dbReference type="ARBA" id="ARBA00022801"/>
    </source>
</evidence>
<dbReference type="GO" id="GO:0008745">
    <property type="term" value="F:N-acetylmuramoyl-L-alanine amidase activity"/>
    <property type="evidence" value="ECO:0007669"/>
    <property type="project" value="InterPro"/>
</dbReference>
<dbReference type="SUPFAM" id="SSF47090">
    <property type="entry name" value="PGBD-like"/>
    <property type="match status" value="1"/>
</dbReference>
<feature type="domain" description="N-acetylmuramoyl-L-alanine amidase" evidence="2">
    <location>
        <begin position="47"/>
        <end position="210"/>
    </location>
</feature>
<evidence type="ECO:0000313" key="3">
    <source>
        <dbReference type="EMBL" id="NMM42656.1"/>
    </source>
</evidence>
<dbReference type="InterPro" id="IPR036366">
    <property type="entry name" value="PGBDSf"/>
</dbReference>
<dbReference type="PANTHER" id="PTHR43283:SF11">
    <property type="entry name" value="BETA-LACTAMASE-RELATED DOMAIN-CONTAINING PROTEIN"/>
    <property type="match status" value="1"/>
</dbReference>
<dbReference type="Gene3D" id="3.40.710.10">
    <property type="entry name" value="DD-peptidase/beta-lactamase superfamily"/>
    <property type="match status" value="1"/>
</dbReference>
<dbReference type="CDD" id="cd06583">
    <property type="entry name" value="PGRP"/>
    <property type="match status" value="1"/>
</dbReference>
<comment type="caution">
    <text evidence="3">The sequence shown here is derived from an EMBL/GenBank/DDBJ whole genome shotgun (WGS) entry which is preliminary data.</text>
</comment>
<dbReference type="InterPro" id="IPR002502">
    <property type="entry name" value="Amidase_domain"/>
</dbReference>
<dbReference type="Pfam" id="PF00144">
    <property type="entry name" value="Beta-lactamase"/>
    <property type="match status" value="1"/>
</dbReference>
<evidence type="ECO:0000259" key="2">
    <source>
        <dbReference type="SMART" id="SM00644"/>
    </source>
</evidence>
<dbReference type="SUPFAM" id="SSF55846">
    <property type="entry name" value="N-acetylmuramoyl-L-alanine amidase-like"/>
    <property type="match status" value="1"/>
</dbReference>
<dbReference type="Pfam" id="PF01510">
    <property type="entry name" value="Amidase_2"/>
    <property type="match status" value="1"/>
</dbReference>
<dbReference type="InterPro" id="IPR036365">
    <property type="entry name" value="PGBD-like_sf"/>
</dbReference>
<dbReference type="SMART" id="SM00644">
    <property type="entry name" value="Ami_2"/>
    <property type="match status" value="1"/>
</dbReference>
<proteinExistence type="predicted"/>
<sequence>MPLIVVLGLRLFTLISNEKAMTFLSWLKKLCLVTTAALLTSCASTPYEFTQSANYSHRIKFLVMHYTAIDYEKSMRALVDEGGLSAHYLLPESNDPSYPEDELKVMQLVDEHDRAWHAGISFWQDREDLNDQSIGIEIVNVPSCHYPEVEPDEQIENDASKLCVFPDFDAKQIELLIELSKGILARNPDIGPTQVVGHSDIAPTRKNDPGPRFPWYQLYQAGIGAWYDSDTVDKYWQQFSLVKPSISLMQKALRAYGYDIHATNQLDPQTLDTLSAFQMHFLPWHVSGNADARSAAVLFALMEKYFPKKVAKLMLQYQQQQTEPEPVVKPLGNAQVVMKIPNPNPSSRTLVNDRGTFKAYKGRGQIIIENNTATSADIFINGEKINIAQPLTINEVYEYSLSKRTHNGINTFKVENVQPEGSNLTLRFPYPTLATKPLKSTTFSLVDKLINEEVAAGFPGAVLAVIKDGKLIKLSHYGDAKKYQADGSLLAQPQQMKSDTLFDIASNSKMFATNLALMKLASEGKVDVEKPLFYYLPEFRGAGREQRLIKDLLTHSAGYPAVVDFHRKDNKFGERFFSQNSLRTKNLLLTGVPFVAGRSVKHLYSDIDYMLLGVLVERLSGQSLDNYVEGQIYQPLGLTHTVYNPLQKGFIKNHIAATELQGNTRDGRINFDNVRTDVLQGQVHDEKAFYALGGVAGHAGLFSTGQDLSVLAQLLLNRGGYGDKQMFTPQVLEQFIAPQASDESYGLGWRRAGNGALQWHFGPYASPQAYGHTGWTGTVTVIDPAYDLAIILLTNARHTPIEGNEIHYEFMGKKFETGKYGSIVSLIYEAILNKH</sequence>
<dbReference type="PANTHER" id="PTHR43283">
    <property type="entry name" value="BETA-LACTAMASE-RELATED"/>
    <property type="match status" value="1"/>
</dbReference>
<dbReference type="InterPro" id="IPR012338">
    <property type="entry name" value="Beta-lactam/transpept-like"/>
</dbReference>
<keyword evidence="4" id="KW-1185">Reference proteome</keyword>
<dbReference type="FunFam" id="3.40.80.10:FF:000003">
    <property type="entry name" value="N-acetylmuramoyl-L-alanine amidase"/>
    <property type="match status" value="1"/>
</dbReference>
<dbReference type="GO" id="GO:0009253">
    <property type="term" value="P:peptidoglycan catabolic process"/>
    <property type="evidence" value="ECO:0007669"/>
    <property type="project" value="InterPro"/>
</dbReference>
<dbReference type="InterPro" id="IPR050789">
    <property type="entry name" value="Diverse_Enzym_Activities"/>
</dbReference>
<dbReference type="NCBIfam" id="NF002968">
    <property type="entry name" value="PRK03642.1"/>
    <property type="match status" value="1"/>
</dbReference>
<evidence type="ECO:0000313" key="4">
    <source>
        <dbReference type="Proteomes" id="UP000570493"/>
    </source>
</evidence>
<keyword evidence="1" id="KW-0378">Hydrolase</keyword>